<sequence>KFIIVNIHKAGSFLCSASPPWPLKGITTTLTAGISHSVVSKPAGRLQTVSKGVESLICTSWIHYSFSRSRIPDKMFQPSSHLHKLHAATRIKSTRRRPEWGTDTMKVPSLEKAHTPRVHKNIPPVNVKLKADEHLITVKPLKPPPELPAEEASCHVCLKSTGYSAVWWHGNPVLQEAVWS</sequence>
<proteinExistence type="predicted"/>
<dbReference type="InterPro" id="IPR005996">
    <property type="entry name" value="Ribosomal_uL30_bac-type"/>
</dbReference>
<dbReference type="Ensembl" id="ENSFCTT00005021333.1">
    <property type="protein sequence ID" value="ENSFCTP00005013999.1"/>
    <property type="gene ID" value="ENSFCTG00005007679.1"/>
</dbReference>
<dbReference type="PANTHER" id="PTHR15892:SF2">
    <property type="entry name" value="LARGE RIBOSOMAL SUBUNIT PROTEIN UL30M"/>
    <property type="match status" value="1"/>
</dbReference>
<reference evidence="1" key="3">
    <citation type="submission" date="2025-09" db="UniProtKB">
        <authorList>
            <consortium name="Ensembl"/>
        </authorList>
    </citation>
    <scope>IDENTIFICATION</scope>
    <source>
        <strain evidence="1">breed Abyssinian</strain>
    </source>
</reference>
<dbReference type="Proteomes" id="UP000823872">
    <property type="component" value="Chromosome A1"/>
</dbReference>
<dbReference type="GeneTree" id="ENSGT00390000016769"/>
<dbReference type="InterPro" id="IPR036919">
    <property type="entry name" value="Ribo_uL30_ferredoxin-like_sf"/>
</dbReference>
<evidence type="ECO:0000313" key="2">
    <source>
        <dbReference type="Proteomes" id="UP000823872"/>
    </source>
</evidence>
<accession>A0ABI7WUM8</accession>
<dbReference type="SUPFAM" id="SSF55129">
    <property type="entry name" value="Ribosomal protein L30p/L7e"/>
    <property type="match status" value="1"/>
</dbReference>
<evidence type="ECO:0000313" key="1">
    <source>
        <dbReference type="Ensembl" id="ENSFCTP00005013999.1"/>
    </source>
</evidence>
<name>A0ABI7WUM8_FELCA</name>
<reference evidence="1 2" key="1">
    <citation type="submission" date="2021-02" db="EMBL/GenBank/DDBJ databases">
        <title>Safari Cat Assemblies.</title>
        <authorList>
            <person name="Bredemeyer K.R."/>
            <person name="Murphy W.J."/>
        </authorList>
    </citation>
    <scope>NUCLEOTIDE SEQUENCE [LARGE SCALE GENOMIC DNA]</scope>
</reference>
<protein>
    <submittedName>
        <fullName evidence="1">Uncharacterized protein</fullName>
    </submittedName>
</protein>
<dbReference type="PANTHER" id="PTHR15892">
    <property type="entry name" value="MITOCHONDRIAL RIBOSOMAL PROTEIN L30"/>
    <property type="match status" value="1"/>
</dbReference>
<keyword evidence="2" id="KW-1185">Reference proteome</keyword>
<reference evidence="1" key="2">
    <citation type="submission" date="2025-08" db="UniProtKB">
        <authorList>
            <consortium name="Ensembl"/>
        </authorList>
    </citation>
    <scope>IDENTIFICATION</scope>
    <source>
        <strain evidence="1">breed Abyssinian</strain>
    </source>
</reference>
<organism evidence="1 2">
    <name type="scientific">Felis catus</name>
    <name type="common">Cat</name>
    <name type="synonym">Felis silvestris catus</name>
    <dbReference type="NCBI Taxonomy" id="9685"/>
    <lineage>
        <taxon>Eukaryota</taxon>
        <taxon>Metazoa</taxon>
        <taxon>Chordata</taxon>
        <taxon>Craniata</taxon>
        <taxon>Vertebrata</taxon>
        <taxon>Euteleostomi</taxon>
        <taxon>Mammalia</taxon>
        <taxon>Eutheria</taxon>
        <taxon>Laurasiatheria</taxon>
        <taxon>Carnivora</taxon>
        <taxon>Feliformia</taxon>
        <taxon>Felidae</taxon>
        <taxon>Felinae</taxon>
        <taxon>Felis</taxon>
    </lineage>
</organism>